<keyword evidence="3" id="KW-1185">Reference proteome</keyword>
<evidence type="ECO:0000313" key="2">
    <source>
        <dbReference type="EMBL" id="NYS43710.1"/>
    </source>
</evidence>
<dbReference type="Proteomes" id="UP000528918">
    <property type="component" value="Unassembled WGS sequence"/>
</dbReference>
<reference evidence="2 3" key="1">
    <citation type="journal article" date="2013" name="Antonie Van Leeuwenhoek">
        <title>Halomonas zhaodongensis sp. nov., a slightly halophilic bacterium isolated from saline-alkaline soils in Zhaodong, China.</title>
        <authorList>
            <person name="Jiang J."/>
            <person name="Pan Y."/>
            <person name="Meng L."/>
            <person name="Hu S."/>
            <person name="Zhang X."/>
            <person name="Hu B."/>
            <person name="Meng J."/>
            <person name="Li C."/>
            <person name="Huang H."/>
            <person name="Wang K."/>
            <person name="Su T."/>
        </authorList>
    </citation>
    <scope>NUCLEOTIDE SEQUENCE [LARGE SCALE GENOMIC DNA]</scope>
    <source>
        <strain evidence="2 3">NEAU-ST10-25</strain>
    </source>
</reference>
<keyword evidence="1" id="KW-0472">Membrane</keyword>
<dbReference type="RefSeq" id="WP_179926923.1">
    <property type="nucleotide sequence ID" value="NZ_JACCDD010000001.1"/>
</dbReference>
<protein>
    <submittedName>
        <fullName evidence="2">Uncharacterized protein</fullName>
    </submittedName>
</protein>
<comment type="caution">
    <text evidence="2">The sequence shown here is derived from an EMBL/GenBank/DDBJ whole genome shotgun (WGS) entry which is preliminary data.</text>
</comment>
<keyword evidence="1" id="KW-0812">Transmembrane</keyword>
<accession>A0ABX2SNG3</accession>
<feature type="transmembrane region" description="Helical" evidence="1">
    <location>
        <begin position="17"/>
        <end position="38"/>
    </location>
</feature>
<evidence type="ECO:0000256" key="1">
    <source>
        <dbReference type="SAM" id="Phobius"/>
    </source>
</evidence>
<sequence>MGAIVRDRVAHVIPDPVILDLAILGLVILGLVILAPAIHARSGHAITILGHNAPAGSAMV</sequence>
<organism evidence="2 3">
    <name type="scientific">Vreelandella zhaodongensis</name>
    <name type="common">Halomonas zhaodongensis</name>
    <dbReference type="NCBI Taxonomy" id="1176240"/>
    <lineage>
        <taxon>Bacteria</taxon>
        <taxon>Pseudomonadati</taxon>
        <taxon>Pseudomonadota</taxon>
        <taxon>Gammaproteobacteria</taxon>
        <taxon>Oceanospirillales</taxon>
        <taxon>Halomonadaceae</taxon>
        <taxon>Vreelandella</taxon>
    </lineage>
</organism>
<proteinExistence type="predicted"/>
<name>A0ABX2SNG3_VREZH</name>
<keyword evidence="1" id="KW-1133">Transmembrane helix</keyword>
<evidence type="ECO:0000313" key="3">
    <source>
        <dbReference type="Proteomes" id="UP000528918"/>
    </source>
</evidence>
<dbReference type="EMBL" id="JACCDD010000001">
    <property type="protein sequence ID" value="NYS43710.1"/>
    <property type="molecule type" value="Genomic_DNA"/>
</dbReference>
<gene>
    <name evidence="2" type="ORF">HZS79_01960</name>
</gene>